<dbReference type="EMBL" id="VTPC01090219">
    <property type="protein sequence ID" value="KAF2884134.1"/>
    <property type="molecule type" value="Genomic_DNA"/>
</dbReference>
<evidence type="ECO:0000313" key="3">
    <source>
        <dbReference type="Proteomes" id="UP000801492"/>
    </source>
</evidence>
<dbReference type="Gene3D" id="3.15.10.30">
    <property type="entry name" value="Haemolymph juvenile hormone binding protein"/>
    <property type="match status" value="1"/>
</dbReference>
<dbReference type="GO" id="GO:0005615">
    <property type="term" value="C:extracellular space"/>
    <property type="evidence" value="ECO:0007669"/>
    <property type="project" value="TreeGrafter"/>
</dbReference>
<keyword evidence="1" id="KW-0732">Signal</keyword>
<proteinExistence type="predicted"/>
<comment type="caution">
    <text evidence="2">The sequence shown here is derived from an EMBL/GenBank/DDBJ whole genome shotgun (WGS) entry which is preliminary data.</text>
</comment>
<dbReference type="InterPro" id="IPR038606">
    <property type="entry name" value="To_sf"/>
</dbReference>
<name>A0A8K0CDG7_IGNLU</name>
<dbReference type="OrthoDB" id="6747947at2759"/>
<dbReference type="PANTHER" id="PTHR11008">
    <property type="entry name" value="PROTEIN TAKEOUT-LIKE PROTEIN"/>
    <property type="match status" value="1"/>
</dbReference>
<keyword evidence="3" id="KW-1185">Reference proteome</keyword>
<evidence type="ECO:0000313" key="2">
    <source>
        <dbReference type="EMBL" id="KAF2884134.1"/>
    </source>
</evidence>
<accession>A0A8K0CDG7</accession>
<organism evidence="2 3">
    <name type="scientific">Ignelater luminosus</name>
    <name type="common">Cucubano</name>
    <name type="synonym">Pyrophorus luminosus</name>
    <dbReference type="NCBI Taxonomy" id="2038154"/>
    <lineage>
        <taxon>Eukaryota</taxon>
        <taxon>Metazoa</taxon>
        <taxon>Ecdysozoa</taxon>
        <taxon>Arthropoda</taxon>
        <taxon>Hexapoda</taxon>
        <taxon>Insecta</taxon>
        <taxon>Pterygota</taxon>
        <taxon>Neoptera</taxon>
        <taxon>Endopterygota</taxon>
        <taxon>Coleoptera</taxon>
        <taxon>Polyphaga</taxon>
        <taxon>Elateriformia</taxon>
        <taxon>Elateroidea</taxon>
        <taxon>Elateridae</taxon>
        <taxon>Agrypninae</taxon>
        <taxon>Pyrophorini</taxon>
        <taxon>Ignelater</taxon>
    </lineage>
</organism>
<reference evidence="2" key="1">
    <citation type="submission" date="2019-08" db="EMBL/GenBank/DDBJ databases">
        <title>The genome of the North American firefly Photinus pyralis.</title>
        <authorList>
            <consortium name="Photinus pyralis genome working group"/>
            <person name="Fallon T.R."/>
            <person name="Sander Lower S.E."/>
            <person name="Weng J.-K."/>
        </authorList>
    </citation>
    <scope>NUCLEOTIDE SEQUENCE</scope>
    <source>
        <strain evidence="2">TRF0915ILg1</strain>
        <tissue evidence="2">Whole body</tissue>
    </source>
</reference>
<sequence>MKTLLISVLLLTVFFGNISAKTFENGLELENVEYQQRAFEGIINDTINKLAETLGQYDPIQIEHWAFDILGHSCLIENWKMEGFSKIVAARISFSGFINWTLDMEINIGPIEEFVKYWKVVGELLYGEGKVNFDMDKANLKIVVTLNPITMNVKSATITPHISNAKHTITGLLHDEELSRKVSDYMDWLLNDYISNNKQLHDWLNNIFYNLLKRVIG</sequence>
<feature type="chain" id="PRO_5035457561" description="Secreted protein" evidence="1">
    <location>
        <begin position="21"/>
        <end position="217"/>
    </location>
</feature>
<evidence type="ECO:0008006" key="4">
    <source>
        <dbReference type="Google" id="ProtNLM"/>
    </source>
</evidence>
<gene>
    <name evidence="2" type="ORF">ILUMI_22023</name>
</gene>
<dbReference type="Proteomes" id="UP000801492">
    <property type="component" value="Unassembled WGS sequence"/>
</dbReference>
<protein>
    <recommendedName>
        <fullName evidence="4">Secreted protein</fullName>
    </recommendedName>
</protein>
<evidence type="ECO:0000256" key="1">
    <source>
        <dbReference type="SAM" id="SignalP"/>
    </source>
</evidence>
<dbReference type="AlphaFoldDB" id="A0A8K0CDG7"/>
<feature type="signal peptide" evidence="1">
    <location>
        <begin position="1"/>
        <end position="20"/>
    </location>
</feature>
<dbReference type="PANTHER" id="PTHR11008:SF29">
    <property type="entry name" value="IP17226P"/>
    <property type="match status" value="1"/>
</dbReference>